<feature type="region of interest" description="Disordered" evidence="1">
    <location>
        <begin position="26"/>
        <end position="46"/>
    </location>
</feature>
<evidence type="ECO:0000256" key="1">
    <source>
        <dbReference type="SAM" id="MobiDB-lite"/>
    </source>
</evidence>
<evidence type="ECO:0000313" key="2">
    <source>
        <dbReference type="EMBL" id="GBE84801.1"/>
    </source>
</evidence>
<dbReference type="InParanoid" id="A0A401GRC7"/>
<dbReference type="Proteomes" id="UP000287166">
    <property type="component" value="Unassembled WGS sequence"/>
</dbReference>
<name>A0A401GRC7_9APHY</name>
<dbReference type="AlphaFoldDB" id="A0A401GRC7"/>
<keyword evidence="3" id="KW-1185">Reference proteome</keyword>
<comment type="caution">
    <text evidence="2">The sequence shown here is derived from an EMBL/GenBank/DDBJ whole genome shotgun (WGS) entry which is preliminary data.</text>
</comment>
<gene>
    <name evidence="2" type="ORF">SCP_0607810</name>
</gene>
<dbReference type="EMBL" id="BFAD01000006">
    <property type="protein sequence ID" value="GBE84801.1"/>
    <property type="molecule type" value="Genomic_DNA"/>
</dbReference>
<proteinExistence type="predicted"/>
<evidence type="ECO:0000313" key="3">
    <source>
        <dbReference type="Proteomes" id="UP000287166"/>
    </source>
</evidence>
<sequence>MVNSRTDRADVVEVEAKVDRLTDKIKTSTPSQRNDAIPQIHSPADAGPAHYLRLDGSFYQVENYGRTHMTLDEKTVRTDSRINVNVEIPNTWREDRMSYIHEERDTGFTQIISSSGHSSNVHALTSLSMPLPCSHFALFVEQY</sequence>
<reference evidence="2 3" key="1">
    <citation type="journal article" date="2018" name="Sci. Rep.">
        <title>Genome sequence of the cauliflower mushroom Sparassis crispa (Hanabiratake) and its association with beneficial usage.</title>
        <authorList>
            <person name="Kiyama R."/>
            <person name="Furutani Y."/>
            <person name="Kawaguchi K."/>
            <person name="Nakanishi T."/>
        </authorList>
    </citation>
    <scope>NUCLEOTIDE SEQUENCE [LARGE SCALE GENOMIC DNA]</scope>
</reference>
<organism evidence="2 3">
    <name type="scientific">Sparassis crispa</name>
    <dbReference type="NCBI Taxonomy" id="139825"/>
    <lineage>
        <taxon>Eukaryota</taxon>
        <taxon>Fungi</taxon>
        <taxon>Dikarya</taxon>
        <taxon>Basidiomycota</taxon>
        <taxon>Agaricomycotina</taxon>
        <taxon>Agaricomycetes</taxon>
        <taxon>Polyporales</taxon>
        <taxon>Sparassidaceae</taxon>
        <taxon>Sparassis</taxon>
    </lineage>
</organism>
<dbReference type="RefSeq" id="XP_027615714.1">
    <property type="nucleotide sequence ID" value="XM_027759913.1"/>
</dbReference>
<protein>
    <submittedName>
        <fullName evidence="2">Uncharacterized protein</fullName>
    </submittedName>
</protein>
<dbReference type="GeneID" id="38781718"/>
<accession>A0A401GRC7</accession>